<feature type="region of interest" description="Disordered" evidence="3">
    <location>
        <begin position="1155"/>
        <end position="1195"/>
    </location>
</feature>
<dbReference type="GO" id="GO:0000339">
    <property type="term" value="F:RNA cap binding"/>
    <property type="evidence" value="ECO:0007669"/>
    <property type="project" value="InterPro"/>
</dbReference>
<feature type="region of interest" description="Disordered" evidence="3">
    <location>
        <begin position="124"/>
        <end position="333"/>
    </location>
</feature>
<dbReference type="SUPFAM" id="SSF46785">
    <property type="entry name" value="Winged helix' DNA-binding domain"/>
    <property type="match status" value="1"/>
</dbReference>
<feature type="compositionally biased region" description="Polar residues" evidence="3">
    <location>
        <begin position="1078"/>
        <end position="1109"/>
    </location>
</feature>
<protein>
    <recommendedName>
        <fullName evidence="4">HTH La-type RNA-binding domain-containing protein</fullName>
    </recommendedName>
</protein>
<evidence type="ECO:0000259" key="4">
    <source>
        <dbReference type="PROSITE" id="PS50961"/>
    </source>
</evidence>
<feature type="compositionally biased region" description="Polar residues" evidence="3">
    <location>
        <begin position="1159"/>
        <end position="1173"/>
    </location>
</feature>
<dbReference type="InterPro" id="IPR036388">
    <property type="entry name" value="WH-like_DNA-bd_sf"/>
</dbReference>
<evidence type="ECO:0000313" key="5">
    <source>
        <dbReference type="EMBL" id="KAK2165216.1"/>
    </source>
</evidence>
<feature type="compositionally biased region" description="Basic residues" evidence="3">
    <location>
        <begin position="230"/>
        <end position="241"/>
    </location>
</feature>
<evidence type="ECO:0000256" key="3">
    <source>
        <dbReference type="SAM" id="MobiDB-lite"/>
    </source>
</evidence>
<feature type="compositionally biased region" description="Polar residues" evidence="3">
    <location>
        <begin position="829"/>
        <end position="849"/>
    </location>
</feature>
<feature type="compositionally biased region" description="Basic and acidic residues" evidence="3">
    <location>
        <begin position="1053"/>
        <end position="1065"/>
    </location>
</feature>
<feature type="compositionally biased region" description="Basic and acidic residues" evidence="3">
    <location>
        <begin position="517"/>
        <end position="526"/>
    </location>
</feature>
<feature type="region of interest" description="Disordered" evidence="3">
    <location>
        <begin position="710"/>
        <end position="849"/>
    </location>
</feature>
<dbReference type="PROSITE" id="PS50961">
    <property type="entry name" value="HTH_LA"/>
    <property type="match status" value="1"/>
</dbReference>
<dbReference type="PANTHER" id="PTHR22792:SF132">
    <property type="entry name" value="LA-RELATED PROTEIN 1"/>
    <property type="match status" value="1"/>
</dbReference>
<feature type="domain" description="HTH La-type RNA-binding" evidence="4">
    <location>
        <begin position="383"/>
        <end position="475"/>
    </location>
</feature>
<sequence length="1195" mass="133490">MMATIVEVSQPVISQGSGDLNQSDVNAKDRNADETKKQNTDNEKSTKKDSKENIPKPKIFDNKTFVEAPIPKTNPWAKVGASNLPPVNQPIAPADDKTVGTGPNNAHQIVECVEPLATQPDVLSPKVIKSNPNKDVKASDFSDLTNWPTLSEVVENKPVMSSKDQTVPGSKVEAGHTSSGGMVKEAQPAVTELNKEVEPTPLEAAQSQVTTDSGGDDSAKENKEANGRDKQKKSLVKKGSKQKWLPLEIEPPKMDRRRKGGKSRDGYISQRSDRPRSARSADDVDRHSGTGSDSKNWRDDMHPLSPTERGRNRGRGRGRGRGARGGRGGRLGRAGNEAVFYDDTYFIASFGQQLGTAADVTATATAPLLTATYFTNNVPPVVQTEDKVLKEFVRKQIEYYFSEDNLQRDFFLRRKMNSEGWIPVGLVASFFRVQALTQDISMVIDSMNDSTVVEMSEDKARFRPAKDPQKWPIIGPQISFASPLNVDVPEFVPGKAYQLTTSTTESAPTSPQPPEISENREGEVQHSRRSCGSCVTSSYPLPVLSASAPELEGMWTEVKRRVRTAQKIRERKVLEQSNDEPEELDFMFDEELDNIEVGRKNTFTDWSDDSDDEVDDQVIDKILIVTQTPPAFRKHPQGDRTGDFLPRSKMTAELAKVINDGLYYYEQDLLEQDVKYCEITSKERAWLQNQFSHYKTVNLISKEEFAEIAPQEPPVDKAQKVPPPPPLPKKDAKGTNIRSVPSHSREQHEMAHSLPADIPIAPGLEVPRTPRTPRGNFDKTPRFYPVIKDGSSRDPQTPRKKKTRHSSNPPQESHVGWVLDVKEHKQGRQRTVSASSTGQSPSESMMSTSYGSMPQTFPHFQHPSHELLKDNGFVWHVYHKYHAKCLKERKKLGVGLSQEMNTLFRFWSFFLRQHFNRKMYLEFKTLAVEDAEAGYRYGIECLFRFYSYGLEKRFRPELYKDFQEETLKDYENGQLYGLEKFWAFLKYSRRNVEVEPKLRESLNKFKRLEDFRVEPPELAVAEGPAQGATAADGTLYQKEFQGSGASWQASQSEHQHNDGQLDGRSTHKYSGGRRSRKTSQSETSMTTTVSKNTARIQSASASLSQNVGYDQSKGAIPKSSSSSMAISSVDVGVEASRDANVDNVRTKAICGLATGAHGSESNNQSLASEQHPVTNDKVGRSDQTGECLQTGKDIN</sequence>
<dbReference type="Pfam" id="PF21071">
    <property type="entry name" value="LARP1_HEAT"/>
    <property type="match status" value="1"/>
</dbReference>
<dbReference type="InterPro" id="IPR006630">
    <property type="entry name" value="La_HTH"/>
</dbReference>
<feature type="compositionally biased region" description="Basic residues" evidence="3">
    <location>
        <begin position="312"/>
        <end position="324"/>
    </location>
</feature>
<evidence type="ECO:0000313" key="6">
    <source>
        <dbReference type="Proteomes" id="UP001208570"/>
    </source>
</evidence>
<gene>
    <name evidence="5" type="ORF">LSH36_53g03020</name>
</gene>
<dbReference type="AlphaFoldDB" id="A0AAD9K634"/>
<dbReference type="InterPro" id="IPR006607">
    <property type="entry name" value="DM15"/>
</dbReference>
<accession>A0AAD9K634</accession>
<dbReference type="SMART" id="SM00684">
    <property type="entry name" value="DM15"/>
    <property type="match status" value="3"/>
</dbReference>
<dbReference type="Gene3D" id="1.10.10.10">
    <property type="entry name" value="Winged helix-like DNA-binding domain superfamily/Winged helix DNA-binding domain"/>
    <property type="match status" value="1"/>
</dbReference>
<dbReference type="GO" id="GO:0010494">
    <property type="term" value="C:cytoplasmic stress granule"/>
    <property type="evidence" value="ECO:0007669"/>
    <property type="project" value="TreeGrafter"/>
</dbReference>
<dbReference type="PANTHER" id="PTHR22792">
    <property type="entry name" value="LUPUS LA PROTEIN-RELATED"/>
    <property type="match status" value="1"/>
</dbReference>
<dbReference type="GO" id="GO:0045727">
    <property type="term" value="P:positive regulation of translation"/>
    <property type="evidence" value="ECO:0007669"/>
    <property type="project" value="TreeGrafter"/>
</dbReference>
<dbReference type="InterPro" id="IPR045180">
    <property type="entry name" value="La_dom_prot"/>
</dbReference>
<keyword evidence="6" id="KW-1185">Reference proteome</keyword>
<feature type="compositionally biased region" description="Basic and acidic residues" evidence="3">
    <location>
        <begin position="26"/>
        <end position="61"/>
    </location>
</feature>
<organism evidence="5 6">
    <name type="scientific">Paralvinella palmiformis</name>
    <dbReference type="NCBI Taxonomy" id="53620"/>
    <lineage>
        <taxon>Eukaryota</taxon>
        <taxon>Metazoa</taxon>
        <taxon>Spiralia</taxon>
        <taxon>Lophotrochozoa</taxon>
        <taxon>Annelida</taxon>
        <taxon>Polychaeta</taxon>
        <taxon>Sedentaria</taxon>
        <taxon>Canalipalpata</taxon>
        <taxon>Terebellida</taxon>
        <taxon>Terebelliformia</taxon>
        <taxon>Alvinellidae</taxon>
        <taxon>Paralvinella</taxon>
    </lineage>
</organism>
<name>A0AAD9K634_9ANNE</name>
<keyword evidence="1 2" id="KW-0694">RNA-binding</keyword>
<reference evidence="5" key="1">
    <citation type="journal article" date="2023" name="Mol. Biol. Evol.">
        <title>Third-Generation Sequencing Reveals the Adaptive Role of the Epigenome in Three Deep-Sea Polychaetes.</title>
        <authorList>
            <person name="Perez M."/>
            <person name="Aroh O."/>
            <person name="Sun Y."/>
            <person name="Lan Y."/>
            <person name="Juniper S.K."/>
            <person name="Young C.R."/>
            <person name="Angers B."/>
            <person name="Qian P.Y."/>
        </authorList>
    </citation>
    <scope>NUCLEOTIDE SEQUENCE</scope>
    <source>
        <strain evidence="5">P08H-3</strain>
    </source>
</reference>
<dbReference type="Proteomes" id="UP001208570">
    <property type="component" value="Unassembled WGS sequence"/>
</dbReference>
<feature type="compositionally biased region" description="Basic and acidic residues" evidence="3">
    <location>
        <begin position="271"/>
        <end position="288"/>
    </location>
</feature>
<feature type="compositionally biased region" description="Low complexity" evidence="3">
    <location>
        <begin position="1112"/>
        <end position="1123"/>
    </location>
</feature>
<dbReference type="Pfam" id="PF05383">
    <property type="entry name" value="La"/>
    <property type="match status" value="1"/>
</dbReference>
<dbReference type="GO" id="GO:0005829">
    <property type="term" value="C:cytosol"/>
    <property type="evidence" value="ECO:0007669"/>
    <property type="project" value="TreeGrafter"/>
</dbReference>
<feature type="region of interest" description="Disordered" evidence="3">
    <location>
        <begin position="500"/>
        <end position="531"/>
    </location>
</feature>
<proteinExistence type="predicted"/>
<evidence type="ECO:0000256" key="2">
    <source>
        <dbReference type="PROSITE-ProRule" id="PRU00332"/>
    </source>
</evidence>
<evidence type="ECO:0000256" key="1">
    <source>
        <dbReference type="ARBA" id="ARBA00022884"/>
    </source>
</evidence>
<feature type="compositionally biased region" description="Low complexity" evidence="3">
    <location>
        <begin position="500"/>
        <end position="509"/>
    </location>
</feature>
<dbReference type="GO" id="GO:0048255">
    <property type="term" value="P:mRNA stabilization"/>
    <property type="evidence" value="ECO:0007669"/>
    <property type="project" value="InterPro"/>
</dbReference>
<dbReference type="EMBL" id="JAODUP010000053">
    <property type="protein sequence ID" value="KAK2165216.1"/>
    <property type="molecule type" value="Genomic_DNA"/>
</dbReference>
<feature type="compositionally biased region" description="Low complexity" evidence="3">
    <location>
        <begin position="1043"/>
        <end position="1052"/>
    </location>
</feature>
<feature type="compositionally biased region" description="Basic and acidic residues" evidence="3">
    <location>
        <begin position="217"/>
        <end position="229"/>
    </location>
</feature>
<dbReference type="SMART" id="SM00715">
    <property type="entry name" value="LA"/>
    <property type="match status" value="1"/>
</dbReference>
<feature type="region of interest" description="Disordered" evidence="3">
    <location>
        <begin position="1"/>
        <end position="105"/>
    </location>
</feature>
<dbReference type="InterPro" id="IPR036390">
    <property type="entry name" value="WH_DNA-bd_sf"/>
</dbReference>
<feature type="region of interest" description="Disordered" evidence="3">
    <location>
        <begin position="1043"/>
        <end position="1123"/>
    </location>
</feature>
<feature type="compositionally biased region" description="Basic residues" evidence="3">
    <location>
        <begin position="1066"/>
        <end position="1077"/>
    </location>
</feature>
<comment type="caution">
    <text evidence="5">The sequence shown here is derived from an EMBL/GenBank/DDBJ whole genome shotgun (WGS) entry which is preliminary data.</text>
</comment>
<feature type="compositionally biased region" description="Polar residues" evidence="3">
    <location>
        <begin position="11"/>
        <end position="25"/>
    </location>
</feature>